<organism evidence="2 3">
    <name type="scientific">Sparus aurata</name>
    <name type="common">Gilthead sea bream</name>
    <dbReference type="NCBI Taxonomy" id="8175"/>
    <lineage>
        <taxon>Eukaryota</taxon>
        <taxon>Metazoa</taxon>
        <taxon>Chordata</taxon>
        <taxon>Craniata</taxon>
        <taxon>Vertebrata</taxon>
        <taxon>Euteleostomi</taxon>
        <taxon>Actinopterygii</taxon>
        <taxon>Neopterygii</taxon>
        <taxon>Teleostei</taxon>
        <taxon>Neoteleostei</taxon>
        <taxon>Acanthomorphata</taxon>
        <taxon>Eupercaria</taxon>
        <taxon>Spariformes</taxon>
        <taxon>Sparidae</taxon>
        <taxon>Sparus</taxon>
    </lineage>
</organism>
<gene>
    <name evidence="2" type="primary">LOC115570924</name>
</gene>
<dbReference type="GeneTree" id="ENSGT00940000164726"/>
<dbReference type="InterPro" id="IPR052072">
    <property type="entry name" value="Vascular_dev_regulator"/>
</dbReference>
<evidence type="ECO:0000313" key="3">
    <source>
        <dbReference type="Proteomes" id="UP000472265"/>
    </source>
</evidence>
<dbReference type="PANTHER" id="PTHR16027">
    <property type="entry name" value="DILUTE DOMAIN-CONTAINING PROTEIN YPR089W"/>
    <property type="match status" value="1"/>
</dbReference>
<dbReference type="GO" id="GO:0051020">
    <property type="term" value="F:GTPase binding"/>
    <property type="evidence" value="ECO:0007669"/>
    <property type="project" value="TreeGrafter"/>
</dbReference>
<sequence>MSRIQLCTNVDLWLAPFLFIQPDMSHQVLYPILPDLLDCNPFRESPDLRMTRGSAQVLSSVGLQVPVEIQHLVEVLTDTRRLLSDCQLHPEISSQLMGYLFYFINASLFNSLMERGSEPGFYQWSTGVRLRASLDFLLDWAHAAGLGELALEHTQTLSSSINLLATPWKNLLQTSWASLRSDYPALSPAQLNHLLSLYSPASPCTHTWCPSVHEQAAAQKTADVLESFDTLHPLVLPDGGYQFELGKDVADLDLLEELDKLKEFISKHSDSASNEVTATEEQKV</sequence>
<accession>A0A671VIB1</accession>
<feature type="domain" description="Dilute" evidence="1">
    <location>
        <begin position="1"/>
        <end position="231"/>
    </location>
</feature>
<dbReference type="GO" id="GO:0035024">
    <property type="term" value="P:negative regulation of Rho protein signal transduction"/>
    <property type="evidence" value="ECO:0007669"/>
    <property type="project" value="TreeGrafter"/>
</dbReference>
<dbReference type="InterPro" id="IPR002710">
    <property type="entry name" value="Dilute_dom"/>
</dbReference>
<reference evidence="2" key="3">
    <citation type="submission" date="2025-09" db="UniProtKB">
        <authorList>
            <consortium name="Ensembl"/>
        </authorList>
    </citation>
    <scope>IDENTIFICATION</scope>
</reference>
<protein>
    <submittedName>
        <fullName evidence="2">Si:ch211-176g6.2</fullName>
    </submittedName>
</protein>
<dbReference type="GO" id="GO:0005911">
    <property type="term" value="C:cell-cell junction"/>
    <property type="evidence" value="ECO:0007669"/>
    <property type="project" value="TreeGrafter"/>
</dbReference>
<reference evidence="2" key="1">
    <citation type="submission" date="2021-04" db="EMBL/GenBank/DDBJ databases">
        <authorList>
            <consortium name="Wellcome Sanger Institute Data Sharing"/>
        </authorList>
    </citation>
    <scope>NUCLEOTIDE SEQUENCE [LARGE SCALE GENOMIC DNA]</scope>
</reference>
<dbReference type="Proteomes" id="UP000472265">
    <property type="component" value="Chromosome 20"/>
</dbReference>
<dbReference type="Pfam" id="PF01843">
    <property type="entry name" value="DIL"/>
    <property type="match status" value="1"/>
</dbReference>
<dbReference type="PANTHER" id="PTHR16027:SF4">
    <property type="entry name" value="RAS-INTERACTING PROTEIN 1"/>
    <property type="match status" value="1"/>
</dbReference>
<dbReference type="SMART" id="SM01132">
    <property type="entry name" value="DIL"/>
    <property type="match status" value="1"/>
</dbReference>
<dbReference type="AlphaFoldDB" id="A0A671VIB1"/>
<dbReference type="Ensembl" id="ENSSAUT00010027671.1">
    <property type="protein sequence ID" value="ENSSAUP00010026200.1"/>
    <property type="gene ID" value="ENSSAUG00010011371.1"/>
</dbReference>
<dbReference type="GO" id="GO:0001525">
    <property type="term" value="P:angiogenesis"/>
    <property type="evidence" value="ECO:0007669"/>
    <property type="project" value="TreeGrafter"/>
</dbReference>
<name>A0A671VIB1_SPAAU</name>
<proteinExistence type="predicted"/>
<evidence type="ECO:0000259" key="1">
    <source>
        <dbReference type="PROSITE" id="PS51126"/>
    </source>
</evidence>
<keyword evidence="3" id="KW-1185">Reference proteome</keyword>
<dbReference type="PROSITE" id="PS51126">
    <property type="entry name" value="DILUTE"/>
    <property type="match status" value="1"/>
</dbReference>
<reference evidence="2" key="2">
    <citation type="submission" date="2025-08" db="UniProtKB">
        <authorList>
            <consortium name="Ensembl"/>
        </authorList>
    </citation>
    <scope>IDENTIFICATION</scope>
</reference>
<evidence type="ECO:0000313" key="2">
    <source>
        <dbReference type="Ensembl" id="ENSSAUP00010026200.1"/>
    </source>
</evidence>